<dbReference type="KEGG" id="cgi:CGB_K4610C"/>
<sequence>MVVRNAGTDCTNSILSDILVAERMFRRRPPTTPEQVTEALKEVRGLSYRLRAIIISLPGPFTLVPPYVEGEGDFEWNGVGQLVLPDIVSDWQGHIIDEVNRLAQNSWRYTADQDGYLVLKADIHVTAAMTRLRLL</sequence>
<keyword evidence="2" id="KW-1185">Reference proteome</keyword>
<reference evidence="1 2" key="1">
    <citation type="journal article" date="2011" name="MBio">
        <title>Genome variation in Cryptococcus gattii, an emerging pathogen of immunocompetent hosts.</title>
        <authorList>
            <person name="D'Souza C.A."/>
            <person name="Kronstad J.W."/>
            <person name="Taylor G."/>
            <person name="Warren R."/>
            <person name="Yuen M."/>
            <person name="Hu G."/>
            <person name="Jung W.H."/>
            <person name="Sham A."/>
            <person name="Kidd S.E."/>
            <person name="Tangen K."/>
            <person name="Lee N."/>
            <person name="Zeilmaker T."/>
            <person name="Sawkins J."/>
            <person name="McVicker G."/>
            <person name="Shah S."/>
            <person name="Gnerre S."/>
            <person name="Griggs A."/>
            <person name="Zeng Q."/>
            <person name="Bartlett K."/>
            <person name="Li W."/>
            <person name="Wang X."/>
            <person name="Heitman J."/>
            <person name="Stajich J.E."/>
            <person name="Fraser J.A."/>
            <person name="Meyer W."/>
            <person name="Carter D."/>
            <person name="Schein J."/>
            <person name="Krzywinski M."/>
            <person name="Kwon-Chung K.J."/>
            <person name="Varma A."/>
            <person name="Wang J."/>
            <person name="Brunham R."/>
            <person name="Fyfe M."/>
            <person name="Ouellette B.F."/>
            <person name="Siddiqui A."/>
            <person name="Marra M."/>
            <person name="Jones S."/>
            <person name="Holt R."/>
            <person name="Birren B.W."/>
            <person name="Galagan J.E."/>
            <person name="Cuomo C.A."/>
        </authorList>
    </citation>
    <scope>NUCLEOTIDE SEQUENCE [LARGE SCALE GENOMIC DNA]</scope>
    <source>
        <strain evidence="2">WM276 / ATCC MYA-4071</strain>
    </source>
</reference>
<dbReference type="EMBL" id="CP000296">
    <property type="protein sequence ID" value="ADV25057.1"/>
    <property type="molecule type" value="Genomic_DNA"/>
</dbReference>
<name>E6RE33_CRYGW</name>
<dbReference type="Proteomes" id="UP000007805">
    <property type="component" value="Chromosome K"/>
</dbReference>
<reference key="2">
    <citation type="journal article" date="2011" name="MBio">
        <title>Genome variation in Cryptococcus gattii, an emerging pathogen of immunocompetent hosts.</title>
        <authorList>
            <person name="D'Souza C.A."/>
            <person name="Kronstad J.W."/>
            <person name="Taylor G."/>
            <person name="Warren R."/>
            <person name="Yuen M."/>
            <person name="Hu G."/>
            <person name="Jung W.H."/>
            <person name="Sham A."/>
            <person name="Kidd S.E."/>
            <person name="Tangen K."/>
            <person name="Lee N."/>
            <person name="Zeilmaker T."/>
            <person name="Sawkins J."/>
            <person name="McVicker G."/>
            <person name="Shah S."/>
            <person name="Gnerre S."/>
            <person name="Griggs A."/>
            <person name="Zeng Q."/>
            <person name="Bartlett K."/>
            <person name="Li W."/>
            <person name="Wang X."/>
            <person name="Heitman J."/>
            <person name="Stajich J.E."/>
            <person name="Fraser J.A."/>
            <person name="Meyer W."/>
            <person name="Carter D."/>
            <person name="Schein J."/>
            <person name="Krzywinski M."/>
            <person name="Kwong-Chung K.J."/>
            <person name="Varma A."/>
            <person name="Wang J."/>
            <person name="Brunham R."/>
            <person name="Fyfe M."/>
            <person name="Ouellette B.F.F."/>
            <person name="Siddiqui A."/>
            <person name="Marra M."/>
            <person name="Jones S."/>
            <person name="Holt R."/>
            <person name="Birren B.W."/>
            <person name="Galagan J.E."/>
            <person name="Cuomo C.A."/>
        </authorList>
    </citation>
    <scope>NUCLEOTIDE SEQUENCE</scope>
    <source>
        <strain>WM276</strain>
    </source>
</reference>
<dbReference type="AlphaFoldDB" id="E6RE33"/>
<dbReference type="GeneID" id="10185374"/>
<dbReference type="HOGENOM" id="CLU_1885672_0_0_1"/>
<organism evidence="1 2">
    <name type="scientific">Cryptococcus gattii serotype B (strain WM276 / ATCC MYA-4071)</name>
    <name type="common">Filobasidiella gattii</name>
    <name type="synonym">Cryptococcus bacillisporus</name>
    <dbReference type="NCBI Taxonomy" id="367775"/>
    <lineage>
        <taxon>Eukaryota</taxon>
        <taxon>Fungi</taxon>
        <taxon>Dikarya</taxon>
        <taxon>Basidiomycota</taxon>
        <taxon>Agaricomycotina</taxon>
        <taxon>Tremellomycetes</taxon>
        <taxon>Tremellales</taxon>
        <taxon>Cryptococcaceae</taxon>
        <taxon>Cryptococcus</taxon>
        <taxon>Cryptococcus gattii species complex</taxon>
    </lineage>
</organism>
<protein>
    <submittedName>
        <fullName evidence="1">Uncharacterized protein</fullName>
    </submittedName>
</protein>
<evidence type="ECO:0000313" key="2">
    <source>
        <dbReference type="Proteomes" id="UP000007805"/>
    </source>
</evidence>
<proteinExistence type="predicted"/>
<dbReference type="VEuPathDB" id="FungiDB:CGB_K4610C"/>
<gene>
    <name evidence="1" type="ordered locus">CGB_K4610C</name>
</gene>
<dbReference type="RefSeq" id="XP_003196844.1">
    <property type="nucleotide sequence ID" value="XM_003196796.1"/>
</dbReference>
<evidence type="ECO:0000313" key="1">
    <source>
        <dbReference type="EMBL" id="ADV25057.1"/>
    </source>
</evidence>
<accession>E6RE33</accession>
<dbReference type="OrthoDB" id="39175at2759"/>